<organism evidence="3 4">
    <name type="scientific">Agromyces atrinae</name>
    <dbReference type="NCBI Taxonomy" id="592376"/>
    <lineage>
        <taxon>Bacteria</taxon>
        <taxon>Bacillati</taxon>
        <taxon>Actinomycetota</taxon>
        <taxon>Actinomycetes</taxon>
        <taxon>Micrococcales</taxon>
        <taxon>Microbacteriaceae</taxon>
        <taxon>Agromyces</taxon>
    </lineage>
</organism>
<protein>
    <submittedName>
        <fullName evidence="3">Uncharacterized protein</fullName>
    </submittedName>
</protein>
<dbReference type="AlphaFoldDB" id="A0A4Q2MAB1"/>
<evidence type="ECO:0000256" key="1">
    <source>
        <dbReference type="SAM" id="Phobius"/>
    </source>
</evidence>
<dbReference type="RefSeq" id="WP_129173687.1">
    <property type="nucleotide sequence ID" value="NZ_JACCBI010000001.1"/>
</dbReference>
<reference evidence="2 5" key="2">
    <citation type="submission" date="2020-07" db="EMBL/GenBank/DDBJ databases">
        <title>Sequencing the genomes of 1000 actinobacteria strains.</title>
        <authorList>
            <person name="Klenk H.-P."/>
        </authorList>
    </citation>
    <scope>NUCLEOTIDE SEQUENCE [LARGE SCALE GENOMIC DNA]</scope>
    <source>
        <strain evidence="2 5">DSM 23870</strain>
    </source>
</reference>
<dbReference type="EMBL" id="SDPM01000003">
    <property type="protein sequence ID" value="RXZ86902.1"/>
    <property type="molecule type" value="Genomic_DNA"/>
</dbReference>
<proteinExistence type="predicted"/>
<keyword evidence="4" id="KW-1185">Reference proteome</keyword>
<dbReference type="EMBL" id="JACCBI010000001">
    <property type="protein sequence ID" value="NYD67266.1"/>
    <property type="molecule type" value="Genomic_DNA"/>
</dbReference>
<name>A0A4Q2MAB1_9MICO</name>
<accession>A0A4Q2MAB1</accession>
<keyword evidence="1" id="KW-0812">Transmembrane</keyword>
<sequence>MSDDTTRPLDTERLDTGVDSGVDDAETLVLEPAAETEQTWAQPPYVEAATPVAAAAPVERPRVRWAGILWGLVFTATAAIAIALLVDPVRRDDADVWLRTQTPGTIALYGLLALGAIILVSGLVGVIRRLQRRTP</sequence>
<feature type="transmembrane region" description="Helical" evidence="1">
    <location>
        <begin position="106"/>
        <end position="127"/>
    </location>
</feature>
<dbReference type="Proteomes" id="UP000292686">
    <property type="component" value="Unassembled WGS sequence"/>
</dbReference>
<keyword evidence="1" id="KW-1133">Transmembrane helix</keyword>
<evidence type="ECO:0000313" key="5">
    <source>
        <dbReference type="Proteomes" id="UP000581087"/>
    </source>
</evidence>
<gene>
    <name evidence="2" type="ORF">BJ972_001785</name>
    <name evidence="3" type="ORF">ESP50_07515</name>
</gene>
<dbReference type="Proteomes" id="UP000581087">
    <property type="component" value="Unassembled WGS sequence"/>
</dbReference>
<comment type="caution">
    <text evidence="3">The sequence shown here is derived from an EMBL/GenBank/DDBJ whole genome shotgun (WGS) entry which is preliminary data.</text>
</comment>
<evidence type="ECO:0000313" key="4">
    <source>
        <dbReference type="Proteomes" id="UP000292686"/>
    </source>
</evidence>
<feature type="transmembrane region" description="Helical" evidence="1">
    <location>
        <begin position="67"/>
        <end position="86"/>
    </location>
</feature>
<keyword evidence="1" id="KW-0472">Membrane</keyword>
<reference evidence="3 4" key="1">
    <citation type="submission" date="2019-01" db="EMBL/GenBank/DDBJ databases">
        <title>Agromyces.</title>
        <authorList>
            <person name="Li J."/>
        </authorList>
    </citation>
    <scope>NUCLEOTIDE SEQUENCE [LARGE SCALE GENOMIC DNA]</scope>
    <source>
        <strain evidence="3 4">DSM 23870</strain>
    </source>
</reference>
<evidence type="ECO:0000313" key="2">
    <source>
        <dbReference type="EMBL" id="NYD67266.1"/>
    </source>
</evidence>
<evidence type="ECO:0000313" key="3">
    <source>
        <dbReference type="EMBL" id="RXZ86902.1"/>
    </source>
</evidence>